<dbReference type="EMBL" id="RCUY01000011">
    <property type="protein sequence ID" value="RLP80824.1"/>
    <property type="molecule type" value="Genomic_DNA"/>
</dbReference>
<dbReference type="Proteomes" id="UP000269438">
    <property type="component" value="Unassembled WGS sequence"/>
</dbReference>
<keyword evidence="4" id="KW-1185">Reference proteome</keyword>
<keyword evidence="1" id="KW-0472">Membrane</keyword>
<feature type="transmembrane region" description="Helical" evidence="1">
    <location>
        <begin position="146"/>
        <end position="163"/>
    </location>
</feature>
<proteinExistence type="predicted"/>
<evidence type="ECO:0000313" key="3">
    <source>
        <dbReference type="EMBL" id="RLP84609.1"/>
    </source>
</evidence>
<evidence type="ECO:0000313" key="4">
    <source>
        <dbReference type="Proteomes" id="UP000269438"/>
    </source>
</evidence>
<feature type="transmembrane region" description="Helical" evidence="1">
    <location>
        <begin position="122"/>
        <end position="140"/>
    </location>
</feature>
<protein>
    <submittedName>
        <fullName evidence="2">Uncharacterized protein</fullName>
    </submittedName>
</protein>
<sequence length="414" mass="44191">MYVDALLKFPQHPVIQRGELINDQTRHLIDCHGMMFSRAPELERCAGTQTAPLESYPRGSFSGVDIYTPIYVAVTWIASRPFVLAGLDTLSALRMAGAAWLAAAAILLYFTTRRLGLDRMRGVAVGALLIGSVPAWWSATFVSTDAALLTVGAGLVLAAIAWWQRAVPSWLLCVLGLLAVWIKFQAVFIVGALAVALIWSAGAEWLRRRGMTRRMGVHARIGSHTRLLGDGFTEPTPRRYLWTAAGMAGAVLVAQGSWLLIRALVPAAGPTPVSTGDVPTTGALLSESGRFVWDLMAGSVPMENMNPVSQVLACTGSLLLVVAALVQLIIPARRPLRALAIGFWVAILTLGPLIALSNILVEGYYFALPSRYAMALVPLGLVFVAAILPRSRFFGAILLLGGATAAALSLGIGQ</sequence>
<comment type="caution">
    <text evidence="2">The sequence shown here is derived from an EMBL/GenBank/DDBJ whole genome shotgun (WGS) entry which is preliminary data.</text>
</comment>
<name>A0A3L7AL89_9MICO</name>
<keyword evidence="1" id="KW-1133">Transmembrane helix</keyword>
<evidence type="ECO:0000256" key="1">
    <source>
        <dbReference type="SAM" id="Phobius"/>
    </source>
</evidence>
<gene>
    <name evidence="3" type="ORF">D9V34_01005</name>
    <name evidence="2" type="ORF">D9V34_13300</name>
</gene>
<evidence type="ECO:0000313" key="2">
    <source>
        <dbReference type="EMBL" id="RLP80824.1"/>
    </source>
</evidence>
<feature type="transmembrane region" description="Helical" evidence="1">
    <location>
        <begin position="394"/>
        <end position="413"/>
    </location>
</feature>
<feature type="transmembrane region" description="Helical" evidence="1">
    <location>
        <begin position="170"/>
        <end position="199"/>
    </location>
</feature>
<dbReference type="AlphaFoldDB" id="A0A3L7AL89"/>
<feature type="transmembrane region" description="Helical" evidence="1">
    <location>
        <begin position="92"/>
        <end position="110"/>
    </location>
</feature>
<organism evidence="2 4">
    <name type="scientific">Mycetocola lacteus</name>
    <dbReference type="NCBI Taxonomy" id="76637"/>
    <lineage>
        <taxon>Bacteria</taxon>
        <taxon>Bacillati</taxon>
        <taxon>Actinomycetota</taxon>
        <taxon>Actinomycetes</taxon>
        <taxon>Micrococcales</taxon>
        <taxon>Microbacteriaceae</taxon>
        <taxon>Mycetocola</taxon>
    </lineage>
</organism>
<feature type="transmembrane region" description="Helical" evidence="1">
    <location>
        <begin position="336"/>
        <end position="360"/>
    </location>
</feature>
<keyword evidence="1" id="KW-0812">Transmembrane</keyword>
<accession>A0A3L7AL89</accession>
<feature type="transmembrane region" description="Helical" evidence="1">
    <location>
        <begin position="311"/>
        <end position="330"/>
    </location>
</feature>
<feature type="transmembrane region" description="Helical" evidence="1">
    <location>
        <begin position="372"/>
        <end position="388"/>
    </location>
</feature>
<reference evidence="2 4" key="1">
    <citation type="submission" date="2018-10" db="EMBL/GenBank/DDBJ databases">
        <authorList>
            <person name="Li J."/>
        </authorList>
    </citation>
    <scope>NUCLEOTIDE SEQUENCE [LARGE SCALE GENOMIC DNA]</scope>
    <source>
        <strain evidence="2 4">JCM 11654</strain>
    </source>
</reference>
<dbReference type="EMBL" id="RCUY01000001">
    <property type="protein sequence ID" value="RLP84609.1"/>
    <property type="molecule type" value="Genomic_DNA"/>
</dbReference>
<feature type="transmembrane region" description="Helical" evidence="1">
    <location>
        <begin position="240"/>
        <end position="261"/>
    </location>
</feature>